<protein>
    <recommendedName>
        <fullName evidence="1">DUF6699 domain-containing protein</fullName>
    </recommendedName>
</protein>
<name>A0A0C3AXU4_SERVB</name>
<evidence type="ECO:0000259" key="1">
    <source>
        <dbReference type="Pfam" id="PF20415"/>
    </source>
</evidence>
<dbReference type="EMBL" id="KN824320">
    <property type="protein sequence ID" value="KIM24799.1"/>
    <property type="molecule type" value="Genomic_DNA"/>
</dbReference>
<reference evidence="3" key="2">
    <citation type="submission" date="2015-01" db="EMBL/GenBank/DDBJ databases">
        <title>Evolutionary Origins and Diversification of the Mycorrhizal Mutualists.</title>
        <authorList>
            <consortium name="DOE Joint Genome Institute"/>
            <consortium name="Mycorrhizal Genomics Consortium"/>
            <person name="Kohler A."/>
            <person name="Kuo A."/>
            <person name="Nagy L.G."/>
            <person name="Floudas D."/>
            <person name="Copeland A."/>
            <person name="Barry K.W."/>
            <person name="Cichocki N."/>
            <person name="Veneault-Fourrey C."/>
            <person name="LaButti K."/>
            <person name="Lindquist E.A."/>
            <person name="Lipzen A."/>
            <person name="Lundell T."/>
            <person name="Morin E."/>
            <person name="Murat C."/>
            <person name="Riley R."/>
            <person name="Ohm R."/>
            <person name="Sun H."/>
            <person name="Tunlid A."/>
            <person name="Henrissat B."/>
            <person name="Grigoriev I.V."/>
            <person name="Hibbett D.S."/>
            <person name="Martin F."/>
        </authorList>
    </citation>
    <scope>NUCLEOTIDE SEQUENCE [LARGE SCALE GENOMIC DNA]</scope>
    <source>
        <strain evidence="3">MAFF 305830</strain>
    </source>
</reference>
<dbReference type="HOGENOM" id="CLU_1316116_0_0_1"/>
<evidence type="ECO:0000313" key="3">
    <source>
        <dbReference type="Proteomes" id="UP000054097"/>
    </source>
</evidence>
<organism evidence="2 3">
    <name type="scientific">Serendipita vermifera MAFF 305830</name>
    <dbReference type="NCBI Taxonomy" id="933852"/>
    <lineage>
        <taxon>Eukaryota</taxon>
        <taxon>Fungi</taxon>
        <taxon>Dikarya</taxon>
        <taxon>Basidiomycota</taxon>
        <taxon>Agaricomycotina</taxon>
        <taxon>Agaricomycetes</taxon>
        <taxon>Sebacinales</taxon>
        <taxon>Serendipitaceae</taxon>
        <taxon>Serendipita</taxon>
    </lineage>
</organism>
<dbReference type="Pfam" id="PF20415">
    <property type="entry name" value="DUF6699"/>
    <property type="match status" value="1"/>
</dbReference>
<evidence type="ECO:0000313" key="2">
    <source>
        <dbReference type="EMBL" id="KIM24799.1"/>
    </source>
</evidence>
<proteinExistence type="predicted"/>
<feature type="domain" description="DUF6699" evidence="1">
    <location>
        <begin position="42"/>
        <end position="146"/>
    </location>
</feature>
<dbReference type="InterPro" id="IPR046522">
    <property type="entry name" value="DUF6699"/>
</dbReference>
<accession>A0A0C3AXU4</accession>
<gene>
    <name evidence="2" type="ORF">M408DRAFT_75392</name>
</gene>
<reference evidence="2 3" key="1">
    <citation type="submission" date="2014-04" db="EMBL/GenBank/DDBJ databases">
        <authorList>
            <consortium name="DOE Joint Genome Institute"/>
            <person name="Kuo A."/>
            <person name="Zuccaro A."/>
            <person name="Kohler A."/>
            <person name="Nagy L.G."/>
            <person name="Floudas D."/>
            <person name="Copeland A."/>
            <person name="Barry K.W."/>
            <person name="Cichocki N."/>
            <person name="Veneault-Fourrey C."/>
            <person name="LaButti K."/>
            <person name="Lindquist E.A."/>
            <person name="Lipzen A."/>
            <person name="Lundell T."/>
            <person name="Morin E."/>
            <person name="Murat C."/>
            <person name="Sun H."/>
            <person name="Tunlid A."/>
            <person name="Henrissat B."/>
            <person name="Grigoriev I.V."/>
            <person name="Hibbett D.S."/>
            <person name="Martin F."/>
            <person name="Nordberg H.P."/>
            <person name="Cantor M.N."/>
            <person name="Hua S.X."/>
        </authorList>
    </citation>
    <scope>NUCLEOTIDE SEQUENCE [LARGE SCALE GENOMIC DNA]</scope>
    <source>
        <strain evidence="2 3">MAFF 305830</strain>
    </source>
</reference>
<dbReference type="Proteomes" id="UP000054097">
    <property type="component" value="Unassembled WGS sequence"/>
</dbReference>
<sequence length="209" mass="22775">MQAPRLYSIALPKETYPFSLHPALCLASSTATLDFATSPLYLTNLSPLDVSRPATNPPTATLRIVHPALPTAIFVSSSVPSWYVTVSDVFTALHAVLSTPLRTTDVPAHRRADVLSYHQARGAAAAGPLRVVDLLEGASVFCGLEMDVARSNRMMGVIDAMQSLTWILVTEEPAASAFAQQQRRQLHHKHFAALTQQQPMLLQPQLPAW</sequence>
<dbReference type="OrthoDB" id="3172906at2759"/>
<dbReference type="AlphaFoldDB" id="A0A0C3AXU4"/>
<keyword evidence="3" id="KW-1185">Reference proteome</keyword>